<protein>
    <submittedName>
        <fullName evidence="2">Ankyrin repeat domain-containing protein 13C</fullName>
    </submittedName>
</protein>
<dbReference type="OrthoDB" id="1585644at2759"/>
<dbReference type="Proteomes" id="UP000245207">
    <property type="component" value="Unassembled WGS sequence"/>
</dbReference>
<dbReference type="AlphaFoldDB" id="A0A2U1PHT5"/>
<comment type="caution">
    <text evidence="2">The sequence shown here is derived from an EMBL/GenBank/DDBJ whole genome shotgun (WGS) entry which is preliminary data.</text>
</comment>
<evidence type="ECO:0000313" key="2">
    <source>
        <dbReference type="EMBL" id="PWA85325.1"/>
    </source>
</evidence>
<dbReference type="EMBL" id="PKPP01001135">
    <property type="protein sequence ID" value="PWA85325.1"/>
    <property type="molecule type" value="Genomic_DNA"/>
</dbReference>
<organism evidence="2 3">
    <name type="scientific">Artemisia annua</name>
    <name type="common">Sweet wormwood</name>
    <dbReference type="NCBI Taxonomy" id="35608"/>
    <lineage>
        <taxon>Eukaryota</taxon>
        <taxon>Viridiplantae</taxon>
        <taxon>Streptophyta</taxon>
        <taxon>Embryophyta</taxon>
        <taxon>Tracheophyta</taxon>
        <taxon>Spermatophyta</taxon>
        <taxon>Magnoliopsida</taxon>
        <taxon>eudicotyledons</taxon>
        <taxon>Gunneridae</taxon>
        <taxon>Pentapetalae</taxon>
        <taxon>asterids</taxon>
        <taxon>campanulids</taxon>
        <taxon>Asterales</taxon>
        <taxon>Asteraceae</taxon>
        <taxon>Asteroideae</taxon>
        <taxon>Anthemideae</taxon>
        <taxon>Artemisiinae</taxon>
        <taxon>Artemisia</taxon>
    </lineage>
</organism>
<dbReference type="InterPro" id="IPR055285">
    <property type="entry name" value="ANKRD13_C"/>
</dbReference>
<dbReference type="Pfam" id="PF11904">
    <property type="entry name" value="ANKRD13_C"/>
    <property type="match status" value="1"/>
</dbReference>
<accession>A0A2U1PHT5</accession>
<evidence type="ECO:0000313" key="3">
    <source>
        <dbReference type="Proteomes" id="UP000245207"/>
    </source>
</evidence>
<keyword evidence="3" id="KW-1185">Reference proteome</keyword>
<evidence type="ECO:0000259" key="1">
    <source>
        <dbReference type="Pfam" id="PF11904"/>
    </source>
</evidence>
<proteinExistence type="predicted"/>
<reference evidence="2 3" key="1">
    <citation type="journal article" date="2018" name="Mol. Plant">
        <title>The genome of Artemisia annua provides insight into the evolution of Asteraceae family and artemisinin biosynthesis.</title>
        <authorList>
            <person name="Shen Q."/>
            <person name="Zhang L."/>
            <person name="Liao Z."/>
            <person name="Wang S."/>
            <person name="Yan T."/>
            <person name="Shi P."/>
            <person name="Liu M."/>
            <person name="Fu X."/>
            <person name="Pan Q."/>
            <person name="Wang Y."/>
            <person name="Lv Z."/>
            <person name="Lu X."/>
            <person name="Zhang F."/>
            <person name="Jiang W."/>
            <person name="Ma Y."/>
            <person name="Chen M."/>
            <person name="Hao X."/>
            <person name="Li L."/>
            <person name="Tang Y."/>
            <person name="Lv G."/>
            <person name="Zhou Y."/>
            <person name="Sun X."/>
            <person name="Brodelius P.E."/>
            <person name="Rose J.K.C."/>
            <person name="Tang K."/>
        </authorList>
    </citation>
    <scope>NUCLEOTIDE SEQUENCE [LARGE SCALE GENOMIC DNA]</scope>
    <source>
        <strain evidence="3">cv. Huhao1</strain>
        <tissue evidence="2">Leaf</tissue>
    </source>
</reference>
<gene>
    <name evidence="2" type="ORF">CTI12_AA151170</name>
</gene>
<sequence length="93" mass="10425">MELLPLLDILANNVKTIRRLRELLTTKPFNDTFPPKLSGCMLLNRFLSFETGDQNPLDVPCTLTGSDLNIGAIKGRYNLRGMPSGMLPMIDYL</sequence>
<dbReference type="STRING" id="35608.A0A2U1PHT5"/>
<name>A0A2U1PHT5_ARTAN</name>
<feature type="domain" description="Ankyrin repeat" evidence="1">
    <location>
        <begin position="2"/>
        <end position="37"/>
    </location>
</feature>